<organism evidence="3 4">
    <name type="scientific">Seiridium unicorne</name>
    <dbReference type="NCBI Taxonomy" id="138068"/>
    <lineage>
        <taxon>Eukaryota</taxon>
        <taxon>Fungi</taxon>
        <taxon>Dikarya</taxon>
        <taxon>Ascomycota</taxon>
        <taxon>Pezizomycotina</taxon>
        <taxon>Sordariomycetes</taxon>
        <taxon>Xylariomycetidae</taxon>
        <taxon>Amphisphaeriales</taxon>
        <taxon>Sporocadaceae</taxon>
        <taxon>Seiridium</taxon>
    </lineage>
</organism>
<feature type="domain" description="2EXR" evidence="2">
    <location>
        <begin position="200"/>
        <end position="285"/>
    </location>
</feature>
<dbReference type="PANTHER" id="PTHR35910:SF6">
    <property type="entry name" value="2EXR DOMAIN-CONTAINING PROTEIN"/>
    <property type="match status" value="1"/>
</dbReference>
<dbReference type="InterPro" id="IPR045518">
    <property type="entry name" value="2EXR"/>
</dbReference>
<evidence type="ECO:0000313" key="3">
    <source>
        <dbReference type="EMBL" id="KAK9416087.1"/>
    </source>
</evidence>
<gene>
    <name evidence="3" type="ORF">SUNI508_09860</name>
</gene>
<feature type="region of interest" description="Disordered" evidence="1">
    <location>
        <begin position="130"/>
        <end position="179"/>
    </location>
</feature>
<keyword evidence="4" id="KW-1185">Reference proteome</keyword>
<feature type="region of interest" description="Disordered" evidence="1">
    <location>
        <begin position="1"/>
        <end position="104"/>
    </location>
</feature>
<feature type="compositionally biased region" description="Polar residues" evidence="1">
    <location>
        <begin position="54"/>
        <end position="82"/>
    </location>
</feature>
<feature type="compositionally biased region" description="Polar residues" evidence="1">
    <location>
        <begin position="90"/>
        <end position="100"/>
    </location>
</feature>
<comment type="caution">
    <text evidence="3">The sequence shown here is derived from an EMBL/GenBank/DDBJ whole genome shotgun (WGS) entry which is preliminary data.</text>
</comment>
<feature type="compositionally biased region" description="Basic residues" evidence="1">
    <location>
        <begin position="133"/>
        <end position="143"/>
    </location>
</feature>
<evidence type="ECO:0000259" key="2">
    <source>
        <dbReference type="Pfam" id="PF20150"/>
    </source>
</evidence>
<proteinExistence type="predicted"/>
<dbReference type="PANTHER" id="PTHR35910">
    <property type="entry name" value="2EXR DOMAIN-CONTAINING PROTEIN"/>
    <property type="match status" value="1"/>
</dbReference>
<dbReference type="Pfam" id="PF20150">
    <property type="entry name" value="2EXR"/>
    <property type="match status" value="1"/>
</dbReference>
<evidence type="ECO:0000256" key="1">
    <source>
        <dbReference type="SAM" id="MobiDB-lite"/>
    </source>
</evidence>
<sequence length="430" mass="48605">MEADPEQVEASGSGRHGLQASLEHFSGDSSGDTPMPDADASLATPHHPLDKDSAATSVSRPYSNTRSRKNQQSPTQATSIRQTPALRKLQTATKGPQVQAETPVFHGYRDASIATTRSQTIEVSDEIVEAKPRKAAAKRRGSRPLRDSRRSGRVKSRHQAPSNPVESRKKLLRKSAPKPATVLNQWPRRSRRLSKPLTQFHKYPNLPPEIQLMIWKHAVSPRLVYIRNRSAPTYTHTVQTPRPAWFMTDGISVEIAARGYQNMFGLRYDTDNRTEQPVKPDVDIIVLEPCCNGCRGFFCTRNQFKDVDRDRVRFLAVQVDSANLAPVARPCWETITLSFPRVETLYLMRTAPKGDQITEKALIRVAEDDRETQLRNRFDEWKKGMGKFTPMTTLEFVVLVDKEPDSVVPKNRYSGIKERKTRTPEDVILG</sequence>
<dbReference type="Proteomes" id="UP001408356">
    <property type="component" value="Unassembled WGS sequence"/>
</dbReference>
<name>A0ABR2UN79_9PEZI</name>
<accession>A0ABR2UN79</accession>
<evidence type="ECO:0000313" key="4">
    <source>
        <dbReference type="Proteomes" id="UP001408356"/>
    </source>
</evidence>
<reference evidence="3 4" key="1">
    <citation type="journal article" date="2024" name="J. Plant Pathol.">
        <title>Sequence and assembly of the genome of Seiridium unicorne, isolate CBS 538.82, causal agent of cypress canker disease.</title>
        <authorList>
            <person name="Scali E."/>
            <person name="Rocca G.D."/>
            <person name="Danti R."/>
            <person name="Garbelotto M."/>
            <person name="Barberini S."/>
            <person name="Baroncelli R."/>
            <person name="Emiliani G."/>
        </authorList>
    </citation>
    <scope>NUCLEOTIDE SEQUENCE [LARGE SCALE GENOMIC DNA]</scope>
    <source>
        <strain evidence="3 4">BM-138-508</strain>
    </source>
</reference>
<protein>
    <recommendedName>
        <fullName evidence="2">2EXR domain-containing protein</fullName>
    </recommendedName>
</protein>
<dbReference type="EMBL" id="JARVKF010000409">
    <property type="protein sequence ID" value="KAK9416087.1"/>
    <property type="molecule type" value="Genomic_DNA"/>
</dbReference>